<dbReference type="Pfam" id="PF13546">
    <property type="entry name" value="DDE_5"/>
    <property type="match status" value="1"/>
</dbReference>
<protein>
    <recommendedName>
        <fullName evidence="1">Transposase IS701-like DDE domain-containing protein</fullName>
    </recommendedName>
</protein>
<dbReference type="InterPro" id="IPR038721">
    <property type="entry name" value="IS701-like_DDE_dom"/>
</dbReference>
<dbReference type="EMBL" id="RSCK01000072">
    <property type="protein sequence ID" value="RUT05872.1"/>
    <property type="molecule type" value="Genomic_DNA"/>
</dbReference>
<organism evidence="2 3">
    <name type="scientific">Chroococcidiopsis cubana SAG 39.79</name>
    <dbReference type="NCBI Taxonomy" id="388085"/>
    <lineage>
        <taxon>Bacteria</taxon>
        <taxon>Bacillati</taxon>
        <taxon>Cyanobacteriota</taxon>
        <taxon>Cyanophyceae</taxon>
        <taxon>Chroococcidiopsidales</taxon>
        <taxon>Chroococcidiopsidaceae</taxon>
        <taxon>Chroococcidiopsis</taxon>
    </lineage>
</organism>
<evidence type="ECO:0000313" key="3">
    <source>
        <dbReference type="Proteomes" id="UP000282574"/>
    </source>
</evidence>
<accession>A0AB37UDI1</accession>
<keyword evidence="3" id="KW-1185">Reference proteome</keyword>
<reference evidence="2 3" key="1">
    <citation type="journal article" date="2019" name="Genome Biol. Evol.">
        <title>Day and night: Metabolic profiles and evolutionary relationships of six axenic non-marine cyanobacteria.</title>
        <authorList>
            <person name="Will S.E."/>
            <person name="Henke P."/>
            <person name="Boedeker C."/>
            <person name="Huang S."/>
            <person name="Brinkmann H."/>
            <person name="Rohde M."/>
            <person name="Jarek M."/>
            <person name="Friedl T."/>
            <person name="Seufert S."/>
            <person name="Schumacher M."/>
            <person name="Overmann J."/>
            <person name="Neumann-Schaal M."/>
            <person name="Petersen J."/>
        </authorList>
    </citation>
    <scope>NUCLEOTIDE SEQUENCE [LARGE SCALE GENOMIC DNA]</scope>
    <source>
        <strain evidence="2 3">SAG 39.79</strain>
    </source>
</reference>
<comment type="caution">
    <text evidence="2">The sequence shown here is derived from an EMBL/GenBank/DDBJ whole genome shotgun (WGS) entry which is preliminary data.</text>
</comment>
<evidence type="ECO:0000313" key="2">
    <source>
        <dbReference type="EMBL" id="RUT05872.1"/>
    </source>
</evidence>
<dbReference type="Proteomes" id="UP000282574">
    <property type="component" value="Unassembled WGS sequence"/>
</dbReference>
<proteinExistence type="predicted"/>
<evidence type="ECO:0000259" key="1">
    <source>
        <dbReference type="Pfam" id="PF13546"/>
    </source>
</evidence>
<dbReference type="InterPro" id="IPR012337">
    <property type="entry name" value="RNaseH-like_sf"/>
</dbReference>
<dbReference type="SUPFAM" id="SSF53098">
    <property type="entry name" value="Ribonuclease H-like"/>
    <property type="match status" value="1"/>
</dbReference>
<dbReference type="AlphaFoldDB" id="A0AB37UDI1"/>
<sequence length="197" mass="22893">MNPPKYNEHDYINFLIATQKAYSGTEAQRVQPESANPAAHDAITRLLHRMEPSPETLWLEAKQHVSFDKGILVIDDSTLDKFYAEKMELVTRHWSGKHGRVVQGINLISLLWTQGDSHIPLDYRFYEKSVDGATKNDHFRAMLDTAKIRAFTPQCVVFDSWYSSLDNLKLIRRHEWIWLTRFKCNRHVNPDGTGNRP</sequence>
<name>A0AB37UDI1_9CYAN</name>
<gene>
    <name evidence="2" type="ORF">DSM107010_54020</name>
</gene>
<feature type="domain" description="Transposase IS701-like DDE" evidence="1">
    <location>
        <begin position="52"/>
        <end position="192"/>
    </location>
</feature>